<dbReference type="AlphaFoldDB" id="W9G746"/>
<proteinExistence type="predicted"/>
<dbReference type="SUPFAM" id="SSF53335">
    <property type="entry name" value="S-adenosyl-L-methionine-dependent methyltransferases"/>
    <property type="match status" value="1"/>
</dbReference>
<evidence type="ECO:0000256" key="1">
    <source>
        <dbReference type="ARBA" id="ARBA00022603"/>
    </source>
</evidence>
<dbReference type="Gene3D" id="3.40.50.150">
    <property type="entry name" value="Vaccinia Virus protein VP39"/>
    <property type="match status" value="1"/>
</dbReference>
<keyword evidence="2 7" id="KW-0808">Transferase</keyword>
<dbReference type="Pfam" id="PF02384">
    <property type="entry name" value="N6_Mtase"/>
    <property type="match status" value="1"/>
</dbReference>
<accession>W9G746</accession>
<dbReference type="Proteomes" id="UP000019489">
    <property type="component" value="Unassembled WGS sequence"/>
</dbReference>
<evidence type="ECO:0000259" key="6">
    <source>
        <dbReference type="Pfam" id="PF22837"/>
    </source>
</evidence>
<evidence type="ECO:0000313" key="7">
    <source>
        <dbReference type="EMBL" id="EWS99698.1"/>
    </source>
</evidence>
<dbReference type="InterPro" id="IPR029063">
    <property type="entry name" value="SAM-dependent_MTases_sf"/>
</dbReference>
<reference evidence="7 8" key="1">
    <citation type="submission" date="2013-08" db="EMBL/GenBank/DDBJ databases">
        <title>Intrasporangium oryzae NRRL B-24470.</title>
        <authorList>
            <person name="Liu H."/>
            <person name="Wang G."/>
        </authorList>
    </citation>
    <scope>NUCLEOTIDE SEQUENCE [LARGE SCALE GENOMIC DNA]</scope>
    <source>
        <strain evidence="7 8">NRRL B-24470</strain>
    </source>
</reference>
<evidence type="ECO:0000256" key="3">
    <source>
        <dbReference type="ARBA" id="ARBA00022691"/>
    </source>
</evidence>
<dbReference type="PATRIC" id="fig|1386089.3.peg.4080"/>
<dbReference type="InterPro" id="IPR050953">
    <property type="entry name" value="N4_N6_ade-DNA_methylase"/>
</dbReference>
<protein>
    <submittedName>
        <fullName evidence="7">Methyltransferase</fullName>
    </submittedName>
</protein>
<dbReference type="GO" id="GO:0032259">
    <property type="term" value="P:methylation"/>
    <property type="evidence" value="ECO:0007669"/>
    <property type="project" value="UniProtKB-KW"/>
</dbReference>
<evidence type="ECO:0000256" key="4">
    <source>
        <dbReference type="ARBA" id="ARBA00022747"/>
    </source>
</evidence>
<feature type="domain" description="DNA methylase adenine-specific" evidence="5">
    <location>
        <begin position="12"/>
        <end position="239"/>
    </location>
</feature>
<dbReference type="PROSITE" id="PS00092">
    <property type="entry name" value="N6_MTASE"/>
    <property type="match status" value="1"/>
</dbReference>
<dbReference type="Pfam" id="PF22837">
    <property type="entry name" value="M_Eco57I_C"/>
    <property type="match status" value="1"/>
</dbReference>
<dbReference type="InterPro" id="IPR054520">
    <property type="entry name" value="M_Eco57I_C"/>
</dbReference>
<gene>
    <name evidence="7" type="ORF">N865_21195</name>
</gene>
<keyword evidence="8" id="KW-1185">Reference proteome</keyword>
<comment type="caution">
    <text evidence="7">The sequence shown here is derived from an EMBL/GenBank/DDBJ whole genome shotgun (WGS) entry which is preliminary data.</text>
</comment>
<dbReference type="InterPro" id="IPR002052">
    <property type="entry name" value="DNA_methylase_N6_adenine_CS"/>
</dbReference>
<evidence type="ECO:0000259" key="5">
    <source>
        <dbReference type="Pfam" id="PF02384"/>
    </source>
</evidence>
<dbReference type="eggNOG" id="COG0827">
    <property type="taxonomic scope" value="Bacteria"/>
</dbReference>
<dbReference type="STRING" id="1386089.N865_21195"/>
<keyword evidence="4" id="KW-0680">Restriction system</keyword>
<dbReference type="PRINTS" id="PR00507">
    <property type="entry name" value="N12N6MTFRASE"/>
</dbReference>
<name>W9G746_9MICO</name>
<keyword evidence="1 7" id="KW-0489">Methyltransferase</keyword>
<feature type="domain" description="Type II methyltransferase M.Eco57I C-terminal" evidence="6">
    <location>
        <begin position="260"/>
        <end position="522"/>
    </location>
</feature>
<dbReference type="GO" id="GO:0009307">
    <property type="term" value="P:DNA restriction-modification system"/>
    <property type="evidence" value="ECO:0007669"/>
    <property type="project" value="UniProtKB-KW"/>
</dbReference>
<keyword evidence="3" id="KW-0949">S-adenosyl-L-methionine</keyword>
<dbReference type="GO" id="GO:0009007">
    <property type="term" value="F:site-specific DNA-methyltransferase (adenine-specific) activity"/>
    <property type="evidence" value="ECO:0007669"/>
    <property type="project" value="UniProtKB-EC"/>
</dbReference>
<dbReference type="InterPro" id="IPR003356">
    <property type="entry name" value="DNA_methylase_A-5"/>
</dbReference>
<organism evidence="7 8">
    <name type="scientific">Intrasporangium oryzae NRRL B-24470</name>
    <dbReference type="NCBI Taxonomy" id="1386089"/>
    <lineage>
        <taxon>Bacteria</taxon>
        <taxon>Bacillati</taxon>
        <taxon>Actinomycetota</taxon>
        <taxon>Actinomycetes</taxon>
        <taxon>Micrococcales</taxon>
        <taxon>Intrasporangiaceae</taxon>
        <taxon>Intrasporangium</taxon>
    </lineage>
</organism>
<dbReference type="PANTHER" id="PTHR33841:SF5">
    <property type="entry name" value="DNA METHYLASE (MODIFICATION METHYLASE) (METHYLTRANSFERASE)-RELATED"/>
    <property type="match status" value="1"/>
</dbReference>
<evidence type="ECO:0000313" key="8">
    <source>
        <dbReference type="Proteomes" id="UP000019489"/>
    </source>
</evidence>
<sequence>MSAEQIEDTAALRKARGAFFTPEEIARFISEWAVRSVSDKVLEPSCGEAAFLLAAAERLDRLTAETGQEFSGHLDGVELHAASAVSAESHVRMAGYETTIQTGDFFTVEPTSTYDAVIGNPPYVRYQDFSGESRRLSRAAALRAGVSLTALASSWASFTLHSAMFLRKGGRLGLVLPAELLSVNYAAGVRQFLMERFTRVDLVLFEERVFPGVLEEVVLLMADGFDDGGTDHCFVYQARSAADLEELLVARRWTPVNSADKWTPSLLPHAAFDAYTTLVSGDGFTDLEEWGDTTLGMVTGNNHYFALTDARVAELGIPRAELLPLSPPGSTHLRGLTFTTSAHEEMLRGGSAGWLFRPSNGEPSEAALAYIAAGDATGVSEAYKCRVRKPWWRVPLVPPADLLLTYMNADTPRLTTNRAGVHNLNSVHGIYLKTQHKTLGRDLLPLASLNSVTLLGAETVGRAYGGGMLKIEPREADRLPVPSAPTVMAAKKALSRLRPKVTRHLRSGRLLEATHLVDEVLLVGELGVRVTELREIREARAELTARRTARGIKQGGL</sequence>
<dbReference type="EMBL" id="AWSA01000078">
    <property type="protein sequence ID" value="EWS99698.1"/>
    <property type="molecule type" value="Genomic_DNA"/>
</dbReference>
<dbReference type="GO" id="GO:0003677">
    <property type="term" value="F:DNA binding"/>
    <property type="evidence" value="ECO:0007669"/>
    <property type="project" value="InterPro"/>
</dbReference>
<dbReference type="GO" id="GO:0008170">
    <property type="term" value="F:N-methyltransferase activity"/>
    <property type="evidence" value="ECO:0007669"/>
    <property type="project" value="InterPro"/>
</dbReference>
<evidence type="ECO:0000256" key="2">
    <source>
        <dbReference type="ARBA" id="ARBA00022679"/>
    </source>
</evidence>
<dbReference type="PANTHER" id="PTHR33841">
    <property type="entry name" value="DNA METHYLTRANSFERASE YEEA-RELATED"/>
    <property type="match status" value="1"/>
</dbReference>
<dbReference type="RefSeq" id="WP_034810107.1">
    <property type="nucleotide sequence ID" value="NZ_AWSA01000078.1"/>
</dbReference>